<dbReference type="Pfam" id="PF14526">
    <property type="entry name" value="Cass2"/>
    <property type="match status" value="1"/>
</dbReference>
<dbReference type="eggNOG" id="COG3708">
    <property type="taxonomic scope" value="Bacteria"/>
</dbReference>
<dbReference type="SMART" id="SM00871">
    <property type="entry name" value="AraC_E_bind"/>
    <property type="match status" value="1"/>
</dbReference>
<dbReference type="Proteomes" id="UP000030437">
    <property type="component" value="Unassembled WGS sequence"/>
</dbReference>
<dbReference type="PANTHER" id="PTHR36444:SF2">
    <property type="entry name" value="TRANSCRIPTIONAL REGULATOR PROTEIN YOBU-RELATED"/>
    <property type="match status" value="1"/>
</dbReference>
<dbReference type="InterPro" id="IPR011256">
    <property type="entry name" value="Reg_factor_effector_dom_sf"/>
</dbReference>
<dbReference type="AlphaFoldDB" id="A0A0A3ITL0"/>
<sequence>MNLIIIKKIRTSNFNDERVVQKITDMWKVASTELSNHKGTTYGLYYEYESDYKGDYTLGVAVEGENESSIVIPPGTKYEIFEVNAAEEQGVYNTWNEIWKKEEEGQLKRAYTYDFEKYSPDGRIDVYIAVEENS</sequence>
<proteinExistence type="predicted"/>
<dbReference type="EMBL" id="JPVP01000052">
    <property type="protein sequence ID" value="KGR86208.1"/>
    <property type="molecule type" value="Genomic_DNA"/>
</dbReference>
<name>A0A0A3ITL0_9BACI</name>
<dbReference type="Gene3D" id="3.20.80.10">
    <property type="entry name" value="Regulatory factor, effector binding domain"/>
    <property type="match status" value="1"/>
</dbReference>
<protein>
    <submittedName>
        <fullName evidence="2">Transcriptional regulator</fullName>
    </submittedName>
</protein>
<dbReference type="RefSeq" id="WP_036152939.1">
    <property type="nucleotide sequence ID" value="NZ_AVCX01000009.1"/>
</dbReference>
<dbReference type="PANTHER" id="PTHR36444">
    <property type="entry name" value="TRANSCRIPTIONAL REGULATOR PROTEIN YOBU-RELATED"/>
    <property type="match status" value="1"/>
</dbReference>
<keyword evidence="3" id="KW-1185">Reference proteome</keyword>
<gene>
    <name evidence="2" type="ORF">CD32_07395</name>
</gene>
<evidence type="ECO:0000313" key="2">
    <source>
        <dbReference type="EMBL" id="KGR86208.1"/>
    </source>
</evidence>
<dbReference type="InterPro" id="IPR029441">
    <property type="entry name" value="Cass2"/>
</dbReference>
<accession>A0A0A3ITL0</accession>
<feature type="domain" description="AraC effector-binding" evidence="1">
    <location>
        <begin position="1"/>
        <end position="131"/>
    </location>
</feature>
<dbReference type="STRING" id="1220589.CD32_07395"/>
<dbReference type="OrthoDB" id="3173400at2"/>
<dbReference type="InterPro" id="IPR053182">
    <property type="entry name" value="YobU-like_regulator"/>
</dbReference>
<dbReference type="InterPro" id="IPR010499">
    <property type="entry name" value="AraC_E-bd"/>
</dbReference>
<comment type="caution">
    <text evidence="2">The sequence shown here is derived from an EMBL/GenBank/DDBJ whole genome shotgun (WGS) entry which is preliminary data.</text>
</comment>
<evidence type="ECO:0000259" key="1">
    <source>
        <dbReference type="SMART" id="SM00871"/>
    </source>
</evidence>
<organism evidence="2 3">
    <name type="scientific">Lysinibacillus odysseyi 34hs-1 = NBRC 100172</name>
    <dbReference type="NCBI Taxonomy" id="1220589"/>
    <lineage>
        <taxon>Bacteria</taxon>
        <taxon>Bacillati</taxon>
        <taxon>Bacillota</taxon>
        <taxon>Bacilli</taxon>
        <taxon>Bacillales</taxon>
        <taxon>Bacillaceae</taxon>
        <taxon>Lysinibacillus</taxon>
    </lineage>
</organism>
<reference evidence="2 3" key="1">
    <citation type="submission" date="2014-02" db="EMBL/GenBank/DDBJ databases">
        <title>Draft genome sequence of Lysinibacillus odysseyi NBRC 100172.</title>
        <authorList>
            <person name="Zhang F."/>
            <person name="Wang G."/>
            <person name="Zhang L."/>
        </authorList>
    </citation>
    <scope>NUCLEOTIDE SEQUENCE [LARGE SCALE GENOMIC DNA]</scope>
    <source>
        <strain evidence="2 3">NBRC 100172</strain>
    </source>
</reference>
<evidence type="ECO:0000313" key="3">
    <source>
        <dbReference type="Proteomes" id="UP000030437"/>
    </source>
</evidence>